<evidence type="ECO:0000313" key="3">
    <source>
        <dbReference type="Proteomes" id="UP000289437"/>
    </source>
</evidence>
<sequence>MVTDWQKLMTDTPVRSAVRFPIRMGIWLETEHGRCEAMTEDISANGLLFSGDRLPEVDSRIEFTMTMPAAIMGNARDLIIHCVGRIVRHQRRLTDDLAAAVIDEYVLGG</sequence>
<dbReference type="InterPro" id="IPR009875">
    <property type="entry name" value="PilZ_domain"/>
</dbReference>
<evidence type="ECO:0000313" key="2">
    <source>
        <dbReference type="EMBL" id="RXH54932.1"/>
    </source>
</evidence>
<comment type="caution">
    <text evidence="2">The sequence shown here is derived from an EMBL/GenBank/DDBJ whole genome shotgun (WGS) entry which is preliminary data.</text>
</comment>
<dbReference type="Gene3D" id="2.40.10.220">
    <property type="entry name" value="predicted glycosyltransferase like domains"/>
    <property type="match status" value="1"/>
</dbReference>
<dbReference type="EMBL" id="RDSM01000003">
    <property type="protein sequence ID" value="RXH54932.1"/>
    <property type="molecule type" value="Genomic_DNA"/>
</dbReference>
<dbReference type="Pfam" id="PF07238">
    <property type="entry name" value="PilZ"/>
    <property type="match status" value="1"/>
</dbReference>
<dbReference type="RefSeq" id="WP_241655013.1">
    <property type="nucleotide sequence ID" value="NZ_RDSM01000003.1"/>
</dbReference>
<dbReference type="GO" id="GO:0035438">
    <property type="term" value="F:cyclic-di-GMP binding"/>
    <property type="evidence" value="ECO:0007669"/>
    <property type="project" value="InterPro"/>
</dbReference>
<feature type="domain" description="PilZ" evidence="1">
    <location>
        <begin position="14"/>
        <end position="92"/>
    </location>
</feature>
<dbReference type="SUPFAM" id="SSF141371">
    <property type="entry name" value="PilZ domain-like"/>
    <property type="match status" value="1"/>
</dbReference>
<name>A0A4Q0SWY8_9BACT</name>
<reference evidence="3" key="2">
    <citation type="submission" date="2019-02" db="EMBL/GenBank/DDBJ databases">
        <title>Granulicella sibirica sp. nov., a psychrotolerant acidobacterium isolated from an organic soil layer in forested tundra, West Siberia.</title>
        <authorList>
            <person name="Oshkin I.Y."/>
            <person name="Kulichevskaya I.S."/>
            <person name="Rijpstra W.I.C."/>
            <person name="Sinninghe Damste J.S."/>
            <person name="Rakitin A.L."/>
            <person name="Ravin N.V."/>
            <person name="Dedysh S.N."/>
        </authorList>
    </citation>
    <scope>NUCLEOTIDE SEQUENCE [LARGE SCALE GENOMIC DNA]</scope>
    <source>
        <strain evidence="3">AF10</strain>
    </source>
</reference>
<dbReference type="Proteomes" id="UP000289437">
    <property type="component" value="Unassembled WGS sequence"/>
</dbReference>
<organism evidence="2 3">
    <name type="scientific">Granulicella sibirica</name>
    <dbReference type="NCBI Taxonomy" id="2479048"/>
    <lineage>
        <taxon>Bacteria</taxon>
        <taxon>Pseudomonadati</taxon>
        <taxon>Acidobacteriota</taxon>
        <taxon>Terriglobia</taxon>
        <taxon>Terriglobales</taxon>
        <taxon>Acidobacteriaceae</taxon>
        <taxon>Granulicella</taxon>
    </lineage>
</organism>
<protein>
    <recommendedName>
        <fullName evidence="1">PilZ domain-containing protein</fullName>
    </recommendedName>
</protein>
<accession>A0A4Q0SWY8</accession>
<keyword evidence="3" id="KW-1185">Reference proteome</keyword>
<proteinExistence type="predicted"/>
<dbReference type="AlphaFoldDB" id="A0A4Q0SWY8"/>
<reference evidence="2 3" key="1">
    <citation type="submission" date="2018-11" db="EMBL/GenBank/DDBJ databases">
        <authorList>
            <person name="Mardanov A.V."/>
            <person name="Ravin N.V."/>
            <person name="Dedysh S.N."/>
        </authorList>
    </citation>
    <scope>NUCLEOTIDE SEQUENCE [LARGE SCALE GENOMIC DNA]</scope>
    <source>
        <strain evidence="2 3">AF10</strain>
    </source>
</reference>
<gene>
    <name evidence="2" type="ORF">GRAN_4036</name>
</gene>
<evidence type="ECO:0000259" key="1">
    <source>
        <dbReference type="Pfam" id="PF07238"/>
    </source>
</evidence>